<dbReference type="InterPro" id="IPR029058">
    <property type="entry name" value="AB_hydrolase_fold"/>
</dbReference>
<name>A0ABT0I8E9_9ACTN</name>
<keyword evidence="3" id="KW-1185">Reference proteome</keyword>
<accession>A0ABT0I8E9</accession>
<dbReference type="InterPro" id="IPR000073">
    <property type="entry name" value="AB_hydrolase_1"/>
</dbReference>
<dbReference type="Proteomes" id="UP001522868">
    <property type="component" value="Unassembled WGS sequence"/>
</dbReference>
<evidence type="ECO:0000313" key="3">
    <source>
        <dbReference type="Proteomes" id="UP001522868"/>
    </source>
</evidence>
<protein>
    <submittedName>
        <fullName evidence="2">Alpha/beta fold hydrolase</fullName>
    </submittedName>
</protein>
<dbReference type="GO" id="GO:0016787">
    <property type="term" value="F:hydrolase activity"/>
    <property type="evidence" value="ECO:0007669"/>
    <property type="project" value="UniProtKB-KW"/>
</dbReference>
<gene>
    <name evidence="2" type="ORF">M1O15_09210</name>
</gene>
<keyword evidence="2" id="KW-0378">Hydrolase</keyword>
<proteinExistence type="predicted"/>
<evidence type="ECO:0000259" key="1">
    <source>
        <dbReference type="Pfam" id="PF12697"/>
    </source>
</evidence>
<comment type="caution">
    <text evidence="2">The sequence shown here is derived from an EMBL/GenBank/DDBJ whole genome shotgun (WGS) entry which is preliminary data.</text>
</comment>
<dbReference type="SUPFAM" id="SSF53474">
    <property type="entry name" value="alpha/beta-Hydrolases"/>
    <property type="match status" value="1"/>
</dbReference>
<evidence type="ECO:0000313" key="2">
    <source>
        <dbReference type="EMBL" id="MCK8677567.1"/>
    </source>
</evidence>
<dbReference type="Pfam" id="PF12697">
    <property type="entry name" value="Abhydrolase_6"/>
    <property type="match status" value="1"/>
</dbReference>
<organism evidence="2 3">
    <name type="scientific">Streptomyces lichenis</name>
    <dbReference type="NCBI Taxonomy" id="2306967"/>
    <lineage>
        <taxon>Bacteria</taxon>
        <taxon>Bacillati</taxon>
        <taxon>Actinomycetota</taxon>
        <taxon>Actinomycetes</taxon>
        <taxon>Kitasatosporales</taxon>
        <taxon>Streptomycetaceae</taxon>
        <taxon>Streptomyces</taxon>
    </lineage>
</organism>
<dbReference type="RefSeq" id="WP_248632804.1">
    <property type="nucleotide sequence ID" value="NZ_JALPTH010000007.1"/>
</dbReference>
<sequence>MTAPETRTAPDGGSALVLRHAPGAPQAAVLLLHGGRADGLTAPTWLNLPGRRMRPFASAVRRAARPHPLLVAEVRYRHRGWNGPRGDAARDARRALDELRDLTAPELPVVLVGHSMGGRAALRVAGDPRVAGVVALAPWIPAGEPVEQLDGRTLLVLHDERDRITEARRSWAYLARARAAGAHGAGIVMSEGRHAMLRDAGAWHRLTGLGAAAALGLAALPEPLRAAADGPGDGRTTAAEVLAALDHPHPGRTGP</sequence>
<reference evidence="2 3" key="1">
    <citation type="submission" date="2022-04" db="EMBL/GenBank/DDBJ databases">
        <title>Streptomyces sp. nov. LCR6-01 isolated from Lichen of Dirinaria sp.</title>
        <authorList>
            <person name="Kanchanasin P."/>
            <person name="Tanasupawat S."/>
            <person name="Phongsopitanun W."/>
        </authorList>
    </citation>
    <scope>NUCLEOTIDE SEQUENCE [LARGE SCALE GENOMIC DNA]</scope>
    <source>
        <strain evidence="2 3">LCR6-01</strain>
    </source>
</reference>
<feature type="domain" description="AB hydrolase-1" evidence="1">
    <location>
        <begin position="29"/>
        <end position="217"/>
    </location>
</feature>
<dbReference type="EMBL" id="JALPTH010000007">
    <property type="protein sequence ID" value="MCK8677567.1"/>
    <property type="molecule type" value="Genomic_DNA"/>
</dbReference>
<dbReference type="Gene3D" id="3.40.50.1820">
    <property type="entry name" value="alpha/beta hydrolase"/>
    <property type="match status" value="1"/>
</dbReference>